<evidence type="ECO:0000313" key="1">
    <source>
        <dbReference type="EMBL" id="MEJ8643865.1"/>
    </source>
</evidence>
<organism evidence="1 2">
    <name type="scientific">Streptomyces caledonius</name>
    <dbReference type="NCBI Taxonomy" id="3134107"/>
    <lineage>
        <taxon>Bacteria</taxon>
        <taxon>Bacillati</taxon>
        <taxon>Actinomycetota</taxon>
        <taxon>Actinomycetes</taxon>
        <taxon>Kitasatosporales</taxon>
        <taxon>Streptomycetaceae</taxon>
        <taxon>Streptomyces</taxon>
    </lineage>
</organism>
<evidence type="ECO:0000313" key="2">
    <source>
        <dbReference type="Proteomes" id="UP001382904"/>
    </source>
</evidence>
<comment type="caution">
    <text evidence="1">The sequence shown here is derived from an EMBL/GenBank/DDBJ whole genome shotgun (WGS) entry which is preliminary data.</text>
</comment>
<proteinExistence type="predicted"/>
<reference evidence="1 2" key="1">
    <citation type="submission" date="2024-03" db="EMBL/GenBank/DDBJ databases">
        <title>Novel Streptomyces species of biotechnological and ecological value are a feature of Machair soil.</title>
        <authorList>
            <person name="Prole J.R."/>
            <person name="Goodfellow M."/>
            <person name="Allenby N."/>
            <person name="Ward A.C."/>
        </authorList>
    </citation>
    <scope>NUCLEOTIDE SEQUENCE [LARGE SCALE GENOMIC DNA]</scope>
    <source>
        <strain evidence="1 2">MS1.HAVA.3</strain>
    </source>
</reference>
<dbReference type="Proteomes" id="UP001382904">
    <property type="component" value="Unassembled WGS sequence"/>
</dbReference>
<keyword evidence="2" id="KW-1185">Reference proteome</keyword>
<gene>
    <name evidence="1" type="ORF">WKI68_25835</name>
</gene>
<protein>
    <submittedName>
        <fullName evidence="1">Uncharacterized protein</fullName>
    </submittedName>
</protein>
<name>A0ABU8U886_9ACTN</name>
<sequence length="51" mass="5713">MRTEGDPFELAHLRTATAIGQVQARVHQAAADLNLTVGDFDNAWYRDFHVS</sequence>
<accession>A0ABU8U886</accession>
<dbReference type="EMBL" id="JBBKAM010000002">
    <property type="protein sequence ID" value="MEJ8643865.1"/>
    <property type="molecule type" value="Genomic_DNA"/>
</dbReference>